<dbReference type="RefSeq" id="WP_201311815.1">
    <property type="nucleotide sequence ID" value="NZ_BLYI01000051.1"/>
</dbReference>
<dbReference type="InterPro" id="IPR009057">
    <property type="entry name" value="Homeodomain-like_sf"/>
</dbReference>
<protein>
    <submittedName>
        <fullName evidence="6">DNA-binding transcriptional regulator</fullName>
    </submittedName>
</protein>
<evidence type="ECO:0000313" key="6">
    <source>
        <dbReference type="EMBL" id="GFO86144.1"/>
    </source>
</evidence>
<dbReference type="Gene3D" id="3.40.50.1360">
    <property type="match status" value="1"/>
</dbReference>
<keyword evidence="3 6" id="KW-0238">DNA-binding</keyword>
<dbReference type="SUPFAM" id="SSF46689">
    <property type="entry name" value="Homeodomain-like"/>
    <property type="match status" value="1"/>
</dbReference>
<evidence type="ECO:0000256" key="3">
    <source>
        <dbReference type="ARBA" id="ARBA00023125"/>
    </source>
</evidence>
<comment type="caution">
    <text evidence="6">The sequence shown here is derived from an EMBL/GenBank/DDBJ whole genome shotgun (WGS) entry which is preliminary data.</text>
</comment>
<dbReference type="InterPro" id="IPR051054">
    <property type="entry name" value="SorC_transcr_regulators"/>
</dbReference>
<proteinExistence type="inferred from homology"/>
<keyword evidence="4" id="KW-0804">Transcription</keyword>
<sequence length="320" mass="35295">MNKKEHPDLMYDKIVLAANLYYKSNLSQREIAQRLNVSRPWVSKLLSRAEDLGIVKIKIDSPISGIPLLESQLQQKYDLKHAGVIDTSDSSRDYLAMAAASYFVSKIQPEDSIGIGWGTAITRFLKQLPSLHLPSTIIAPMAGSFGVSFETLPNYNALQMAEKTGGTANILHVPAFCSSSKEYETLIANEHTKDMISMAEHSDIILTGIGTFSSSFLTRYHILSDTDIDSFKQAGAIGDILLQFLDKDGNCVHTDLTERLIIADIFRARKNARCVIAIAEGLEKLNIIHTVLSLHLVDSFFTSQETASALLKLCDSSSIQ</sequence>
<keyword evidence="7" id="KW-1185">Reference proteome</keyword>
<evidence type="ECO:0000313" key="7">
    <source>
        <dbReference type="Proteomes" id="UP000613208"/>
    </source>
</evidence>
<accession>A0A916QCS9</accession>
<dbReference type="InterPro" id="IPR007324">
    <property type="entry name" value="Sugar-bd_dom_put"/>
</dbReference>
<evidence type="ECO:0000259" key="5">
    <source>
        <dbReference type="Pfam" id="PF04198"/>
    </source>
</evidence>
<comment type="similarity">
    <text evidence="1">Belongs to the SorC transcriptional regulatory family.</text>
</comment>
<dbReference type="AlphaFoldDB" id="A0A916QCS9"/>
<dbReference type="PANTHER" id="PTHR34294:SF1">
    <property type="entry name" value="TRANSCRIPTIONAL REGULATOR LSRR"/>
    <property type="match status" value="1"/>
</dbReference>
<dbReference type="InterPro" id="IPR037171">
    <property type="entry name" value="NagB/RpiA_transferase-like"/>
</dbReference>
<organism evidence="6 7">
    <name type="scientific">Anaerostipes butyraticus</name>
    <dbReference type="NCBI Taxonomy" id="645466"/>
    <lineage>
        <taxon>Bacteria</taxon>
        <taxon>Bacillati</taxon>
        <taxon>Bacillota</taxon>
        <taxon>Clostridia</taxon>
        <taxon>Lachnospirales</taxon>
        <taxon>Lachnospiraceae</taxon>
        <taxon>Anaerostipes</taxon>
    </lineage>
</organism>
<dbReference type="EMBL" id="BLYI01000051">
    <property type="protein sequence ID" value="GFO86144.1"/>
    <property type="molecule type" value="Genomic_DNA"/>
</dbReference>
<name>A0A916QCS9_9FIRM</name>
<dbReference type="GO" id="GO:0030246">
    <property type="term" value="F:carbohydrate binding"/>
    <property type="evidence" value="ECO:0007669"/>
    <property type="project" value="InterPro"/>
</dbReference>
<feature type="domain" description="Sugar-binding" evidence="5">
    <location>
        <begin position="65"/>
        <end position="312"/>
    </location>
</feature>
<evidence type="ECO:0000256" key="4">
    <source>
        <dbReference type="ARBA" id="ARBA00023163"/>
    </source>
</evidence>
<dbReference type="Gene3D" id="1.10.10.60">
    <property type="entry name" value="Homeodomain-like"/>
    <property type="match status" value="1"/>
</dbReference>
<dbReference type="Pfam" id="PF04198">
    <property type="entry name" value="Sugar-bind"/>
    <property type="match status" value="1"/>
</dbReference>
<reference evidence="6" key="1">
    <citation type="submission" date="2020-06" db="EMBL/GenBank/DDBJ databases">
        <title>Characterization of fructooligosaccharide metabolism and fructooligosaccharide-degrading enzymes in human commensal butyrate producers.</title>
        <authorList>
            <person name="Tanno H."/>
            <person name="Fujii T."/>
            <person name="Hirano K."/>
            <person name="Maeno S."/>
            <person name="Tonozuka T."/>
            <person name="Sakamoto M."/>
            <person name="Ohkuma M."/>
            <person name="Tochio T."/>
            <person name="Endo A."/>
        </authorList>
    </citation>
    <scope>NUCLEOTIDE SEQUENCE</scope>
    <source>
        <strain evidence="6">JCM 17466</strain>
    </source>
</reference>
<keyword evidence="2" id="KW-0805">Transcription regulation</keyword>
<dbReference type="Proteomes" id="UP000613208">
    <property type="component" value="Unassembled WGS sequence"/>
</dbReference>
<evidence type="ECO:0000256" key="2">
    <source>
        <dbReference type="ARBA" id="ARBA00023015"/>
    </source>
</evidence>
<dbReference type="PANTHER" id="PTHR34294">
    <property type="entry name" value="TRANSCRIPTIONAL REGULATOR-RELATED"/>
    <property type="match status" value="1"/>
</dbReference>
<evidence type="ECO:0000256" key="1">
    <source>
        <dbReference type="ARBA" id="ARBA00010466"/>
    </source>
</evidence>
<dbReference type="GO" id="GO:0003677">
    <property type="term" value="F:DNA binding"/>
    <property type="evidence" value="ECO:0007669"/>
    <property type="project" value="UniProtKB-KW"/>
</dbReference>
<gene>
    <name evidence="6" type="ORF">ANBU17_24910</name>
</gene>
<dbReference type="SUPFAM" id="SSF100950">
    <property type="entry name" value="NagB/RpiA/CoA transferase-like"/>
    <property type="match status" value="1"/>
</dbReference>
<dbReference type="Pfam" id="PF13412">
    <property type="entry name" value="HTH_24"/>
    <property type="match status" value="1"/>
</dbReference>